<protein>
    <submittedName>
        <fullName evidence="1">Uncharacterized protein</fullName>
    </submittedName>
</protein>
<evidence type="ECO:0000313" key="2">
    <source>
        <dbReference type="Proteomes" id="UP000593892"/>
    </source>
</evidence>
<dbReference type="Pfam" id="PF23148">
    <property type="entry name" value="Gp77"/>
    <property type="match status" value="1"/>
</dbReference>
<dbReference type="InterPro" id="IPR056928">
    <property type="entry name" value="Gp77-like"/>
</dbReference>
<dbReference type="AlphaFoldDB" id="A0A7S7SKX3"/>
<dbReference type="RefSeq" id="WP_194449841.1">
    <property type="nucleotide sequence ID" value="NZ_CP063849.1"/>
</dbReference>
<dbReference type="Proteomes" id="UP000593892">
    <property type="component" value="Chromosome"/>
</dbReference>
<evidence type="ECO:0000313" key="1">
    <source>
        <dbReference type="EMBL" id="QOY88178.1"/>
    </source>
</evidence>
<name>A0A7S7SKX3_PALFE</name>
<dbReference type="EMBL" id="CP063849">
    <property type="protein sequence ID" value="QOY88178.1"/>
    <property type="molecule type" value="Genomic_DNA"/>
</dbReference>
<accession>A0A7S7SKX3</accession>
<organism evidence="1 2">
    <name type="scientific">Paludibaculum fermentans</name>
    <dbReference type="NCBI Taxonomy" id="1473598"/>
    <lineage>
        <taxon>Bacteria</taxon>
        <taxon>Pseudomonadati</taxon>
        <taxon>Acidobacteriota</taxon>
        <taxon>Terriglobia</taxon>
        <taxon>Bryobacterales</taxon>
        <taxon>Bryobacteraceae</taxon>
        <taxon>Paludibaculum</taxon>
    </lineage>
</organism>
<keyword evidence="2" id="KW-1185">Reference proteome</keyword>
<dbReference type="KEGG" id="pfer:IRI77_36495"/>
<proteinExistence type="predicted"/>
<reference evidence="1 2" key="1">
    <citation type="submission" date="2020-10" db="EMBL/GenBank/DDBJ databases">
        <title>Complete genome sequence of Paludibaculum fermentans P105T, a facultatively anaerobic acidobacterium capable of dissimilatory Fe(III) reduction.</title>
        <authorList>
            <person name="Dedysh S.N."/>
            <person name="Beletsky A.V."/>
            <person name="Kulichevskaya I.S."/>
            <person name="Mardanov A.V."/>
            <person name="Ravin N.V."/>
        </authorList>
    </citation>
    <scope>NUCLEOTIDE SEQUENCE [LARGE SCALE GENOMIC DNA]</scope>
    <source>
        <strain evidence="1 2">P105</strain>
    </source>
</reference>
<sequence>MTFAKDPSAILDYSVDWSRWLAGDEIATSEWIVPVGLAKANNTNTTTKATVWLSGGAAGQNYAVTNRITTTGGRTEDRTMTIRVEER</sequence>
<gene>
    <name evidence="1" type="ORF">IRI77_36495</name>
</gene>